<proteinExistence type="predicted"/>
<evidence type="ECO:0000313" key="2">
    <source>
        <dbReference type="Proteomes" id="UP000287972"/>
    </source>
</evidence>
<accession>A0A428NET4</accession>
<sequence>MVAALVLPLECVSGGKVAGSSDGVLVLVDEVSLDNGAVSRVGLDLEEGDFSQGSLLSMLKWSIDAAAVPAAGIGLKVLLISSLEDVIDGRRVSFKGTPRDVLASPTEGVVNDPSTSRLDSVSDGRFSFPLCRDCAALRDDGNIAGLLDTEVL</sequence>
<dbReference type="Proteomes" id="UP000287972">
    <property type="component" value="Unassembled WGS sequence"/>
</dbReference>
<feature type="non-terminal residue" evidence="1">
    <location>
        <position position="152"/>
    </location>
</feature>
<name>A0A428NET4_9HYPO</name>
<keyword evidence="2" id="KW-1185">Reference proteome</keyword>
<comment type="caution">
    <text evidence="1">The sequence shown here is derived from an EMBL/GenBank/DDBJ whole genome shotgun (WGS) entry which is preliminary data.</text>
</comment>
<reference evidence="1 2" key="1">
    <citation type="submission" date="2017-06" db="EMBL/GenBank/DDBJ databases">
        <title>Comparative genomic analysis of Ambrosia Fusariam Clade fungi.</title>
        <authorList>
            <person name="Stajich J.E."/>
            <person name="Carrillo J."/>
            <person name="Kijimoto T."/>
            <person name="Eskalen A."/>
            <person name="O'Donnell K."/>
            <person name="Kasson M."/>
        </authorList>
    </citation>
    <scope>NUCLEOTIDE SEQUENCE [LARGE SCALE GENOMIC DNA]</scope>
    <source>
        <strain evidence="1 2">NRRL62606</strain>
    </source>
</reference>
<protein>
    <submittedName>
        <fullName evidence="1">Uncharacterized protein</fullName>
    </submittedName>
</protein>
<organism evidence="1 2">
    <name type="scientific">Fusarium floridanum</name>
    <dbReference type="NCBI Taxonomy" id="1325733"/>
    <lineage>
        <taxon>Eukaryota</taxon>
        <taxon>Fungi</taxon>
        <taxon>Dikarya</taxon>
        <taxon>Ascomycota</taxon>
        <taxon>Pezizomycotina</taxon>
        <taxon>Sordariomycetes</taxon>
        <taxon>Hypocreomycetidae</taxon>
        <taxon>Hypocreales</taxon>
        <taxon>Nectriaceae</taxon>
        <taxon>Fusarium</taxon>
        <taxon>Fusarium solani species complex</taxon>
    </lineage>
</organism>
<gene>
    <name evidence="1" type="ORF">CEP51_016821</name>
</gene>
<evidence type="ECO:0000313" key="1">
    <source>
        <dbReference type="EMBL" id="RSL39307.1"/>
    </source>
</evidence>
<dbReference type="EMBL" id="NKCL01001479">
    <property type="protein sequence ID" value="RSL39307.1"/>
    <property type="molecule type" value="Genomic_DNA"/>
</dbReference>
<dbReference type="AlphaFoldDB" id="A0A428NET4"/>